<dbReference type="InterPro" id="IPR010105">
    <property type="entry name" value="TonB_sidphr_rcpt"/>
</dbReference>
<evidence type="ECO:0000256" key="17">
    <source>
        <dbReference type="SAM" id="SignalP"/>
    </source>
</evidence>
<dbReference type="Gene3D" id="3.55.50.30">
    <property type="match status" value="1"/>
</dbReference>
<evidence type="ECO:0000256" key="6">
    <source>
        <dbReference type="ARBA" id="ARBA00022692"/>
    </source>
</evidence>
<dbReference type="SUPFAM" id="SSF56935">
    <property type="entry name" value="Porins"/>
    <property type="match status" value="1"/>
</dbReference>
<comment type="similarity">
    <text evidence="2 14 15">Belongs to the TonB-dependent receptor family.</text>
</comment>
<keyword evidence="5" id="KW-0410">Iron transport</keyword>
<feature type="domain" description="Secretin/TonB short N-terminal" evidence="18">
    <location>
        <begin position="74"/>
        <end position="125"/>
    </location>
</feature>
<sequence length="811" mass="87854">MSIPHAPAPRPALRRAWLSRQLSAAAATVALATAFASPCAAADPSAPAVTVHSVDVGPGRLTDVLNRYALQAGVLLAGDSRLTDALHSDGLRGAYTVEAGFAALLARHGLQAQRGASGSWSLRTVPQGISTLAPVTVDGRTESATGPVDGLLARRSAGGTKTDTSVMETPQAVSVITRDQMQAQDVQSVSQALRYSSGVFTEYRGSSNQSDEIFMRGFGYAPKFLDGLAYGSASKGQIDPWLLERVEVVRGPSSVLYGQASPGGILNLVSKRPQAEALREVQFDVGNHERASAAFDAGGKIDEDGKLLYRLSGLARTQHNDVDGVRDERVALAPAFTWLPNSDTRFTLLTSYQNEPEAGYRNFLPAMGLVYGGSNGYGHIPRSFNGSDPDYDKSWREQGSVGYELEHRLNSTFTLRQNLRYSTISQRYRKLVFGVLLPDQATFTRTASDEHEKIRQVVVDNQAQADFDLGPTRHTVLAGVDYRQTRTDYQLLRGKGPTLDWRNPVYGQPVGPLALMTDQMQTASQLGAYLQDQVRIGQLNVVLGGRKDWSRTRTENRLGADSRQDDDAFTGRVGAIYNFDNGLAPYASYSTSFEPELTRGAPGSDPFKPTTGKQWEAGLKYQPPGTDAMFTASYFDLRQRNVATYDSTIGFNVQTGEIASRGVELEARGNLTRQLEVVASYTYVDPKVRQSSQAGVQGKQPARQPGHLAALWGMYTAAEGPLAGLGLGAGVRYVGTSYGDPLNTFKVPAVTLYDAVLRYDLAQVSPRLAGARLQLNINNLFDKTYVASCAGETACFYGTGRTVSASLNYRW</sequence>
<evidence type="ECO:0000256" key="16">
    <source>
        <dbReference type="SAM" id="MobiDB-lite"/>
    </source>
</evidence>
<dbReference type="PROSITE" id="PS52016">
    <property type="entry name" value="TONB_DEPENDENT_REC_3"/>
    <property type="match status" value="1"/>
</dbReference>
<dbReference type="Gene3D" id="2.40.170.20">
    <property type="entry name" value="TonB-dependent receptor, beta-barrel domain"/>
    <property type="match status" value="1"/>
</dbReference>
<dbReference type="GO" id="GO:0038023">
    <property type="term" value="F:signaling receptor activity"/>
    <property type="evidence" value="ECO:0007669"/>
    <property type="project" value="InterPro"/>
</dbReference>
<dbReference type="InterPro" id="IPR011662">
    <property type="entry name" value="Secretin/TonB_short_N"/>
</dbReference>
<dbReference type="RefSeq" id="WP_175192209.1">
    <property type="nucleotide sequence ID" value="NZ_CADIJO010000008.1"/>
</dbReference>
<accession>A0A6S7ASI6</accession>
<dbReference type="CDD" id="cd01347">
    <property type="entry name" value="ligand_gated_channel"/>
    <property type="match status" value="1"/>
</dbReference>
<dbReference type="GO" id="GO:0015891">
    <property type="term" value="P:siderophore transport"/>
    <property type="evidence" value="ECO:0007669"/>
    <property type="project" value="InterPro"/>
</dbReference>
<dbReference type="SMART" id="SM00965">
    <property type="entry name" value="STN"/>
    <property type="match status" value="1"/>
</dbReference>
<evidence type="ECO:0000256" key="13">
    <source>
        <dbReference type="ARBA" id="ARBA00023237"/>
    </source>
</evidence>
<keyword evidence="10 15" id="KW-0798">TonB box</keyword>
<dbReference type="GO" id="GO:0009279">
    <property type="term" value="C:cell outer membrane"/>
    <property type="evidence" value="ECO:0007669"/>
    <property type="project" value="UniProtKB-SubCell"/>
</dbReference>
<dbReference type="NCBIfam" id="TIGR01783">
    <property type="entry name" value="TonB-siderophor"/>
    <property type="match status" value="1"/>
</dbReference>
<dbReference type="AlphaFoldDB" id="A0A6S7ASI6"/>
<dbReference type="InterPro" id="IPR006311">
    <property type="entry name" value="TAT_signal"/>
</dbReference>
<evidence type="ECO:0000256" key="9">
    <source>
        <dbReference type="ARBA" id="ARBA00023065"/>
    </source>
</evidence>
<dbReference type="Pfam" id="PF07715">
    <property type="entry name" value="Plug"/>
    <property type="match status" value="1"/>
</dbReference>
<dbReference type="FunFam" id="2.40.170.20:FF:000005">
    <property type="entry name" value="TonB-dependent siderophore receptor"/>
    <property type="match status" value="1"/>
</dbReference>
<keyword evidence="4 14" id="KW-1134">Transmembrane beta strand</keyword>
<keyword evidence="11 14" id="KW-0472">Membrane</keyword>
<dbReference type="InterPro" id="IPR039426">
    <property type="entry name" value="TonB-dep_rcpt-like"/>
</dbReference>
<dbReference type="InterPro" id="IPR000531">
    <property type="entry name" value="Beta-barrel_TonB"/>
</dbReference>
<dbReference type="InterPro" id="IPR037066">
    <property type="entry name" value="Plug_dom_sf"/>
</dbReference>
<keyword evidence="7 17" id="KW-0732">Signal</keyword>
<evidence type="ECO:0000256" key="8">
    <source>
        <dbReference type="ARBA" id="ARBA00023004"/>
    </source>
</evidence>
<name>A0A6S7ASI6_9BURK</name>
<proteinExistence type="inferred from homology"/>
<comment type="subcellular location">
    <subcellularLocation>
        <location evidence="1 14">Cell outer membrane</location>
        <topology evidence="1 14">Multi-pass membrane protein</topology>
    </subcellularLocation>
</comment>
<dbReference type="PROSITE" id="PS51318">
    <property type="entry name" value="TAT"/>
    <property type="match status" value="1"/>
</dbReference>
<evidence type="ECO:0000313" key="20">
    <source>
        <dbReference type="Proteomes" id="UP000494111"/>
    </source>
</evidence>
<reference evidence="19 20" key="1">
    <citation type="submission" date="2020-04" db="EMBL/GenBank/DDBJ databases">
        <authorList>
            <person name="De Canck E."/>
        </authorList>
    </citation>
    <scope>NUCLEOTIDE SEQUENCE [LARGE SCALE GENOMIC DNA]</scope>
    <source>
        <strain evidence="19 20">LMG 3458</strain>
    </source>
</reference>
<evidence type="ECO:0000256" key="3">
    <source>
        <dbReference type="ARBA" id="ARBA00022448"/>
    </source>
</evidence>
<dbReference type="EMBL" id="CADIJO010000008">
    <property type="protein sequence ID" value="CAB3701492.1"/>
    <property type="molecule type" value="Genomic_DNA"/>
</dbReference>
<evidence type="ECO:0000256" key="14">
    <source>
        <dbReference type="PROSITE-ProRule" id="PRU01360"/>
    </source>
</evidence>
<gene>
    <name evidence="19" type="primary">fhuA_5</name>
    <name evidence="19" type="ORF">LMG3458_02683</name>
</gene>
<dbReference type="GO" id="GO:0015344">
    <property type="term" value="F:siderophore uptake transmembrane transporter activity"/>
    <property type="evidence" value="ECO:0007669"/>
    <property type="project" value="TreeGrafter"/>
</dbReference>
<dbReference type="Gene3D" id="2.170.130.10">
    <property type="entry name" value="TonB-dependent receptor, plug domain"/>
    <property type="match status" value="1"/>
</dbReference>
<keyword evidence="9" id="KW-0406">Ion transport</keyword>
<keyword evidence="12 19" id="KW-0675">Receptor</keyword>
<evidence type="ECO:0000256" key="10">
    <source>
        <dbReference type="ARBA" id="ARBA00023077"/>
    </source>
</evidence>
<evidence type="ECO:0000256" key="5">
    <source>
        <dbReference type="ARBA" id="ARBA00022496"/>
    </source>
</evidence>
<dbReference type="InterPro" id="IPR036942">
    <property type="entry name" value="Beta-barrel_TonB_sf"/>
</dbReference>
<evidence type="ECO:0000259" key="18">
    <source>
        <dbReference type="SMART" id="SM00965"/>
    </source>
</evidence>
<protein>
    <submittedName>
        <fullName evidence="19">Ferrichrome outer membrane transporter/phage receptor</fullName>
    </submittedName>
</protein>
<keyword evidence="13 14" id="KW-0998">Cell outer membrane</keyword>
<feature type="chain" id="PRO_5028897913" evidence="17">
    <location>
        <begin position="42"/>
        <end position="811"/>
    </location>
</feature>
<dbReference type="Pfam" id="PF00593">
    <property type="entry name" value="TonB_dep_Rec_b-barrel"/>
    <property type="match status" value="1"/>
</dbReference>
<evidence type="ECO:0000256" key="1">
    <source>
        <dbReference type="ARBA" id="ARBA00004571"/>
    </source>
</evidence>
<dbReference type="FunFam" id="2.170.130.10:FF:000001">
    <property type="entry name" value="Catecholate siderophore TonB-dependent receptor"/>
    <property type="match status" value="1"/>
</dbReference>
<evidence type="ECO:0000256" key="12">
    <source>
        <dbReference type="ARBA" id="ARBA00023170"/>
    </source>
</evidence>
<organism evidence="19 20">
    <name type="scientific">Achromobacter deleyi</name>
    <dbReference type="NCBI Taxonomy" id="1353891"/>
    <lineage>
        <taxon>Bacteria</taxon>
        <taxon>Pseudomonadati</taxon>
        <taxon>Pseudomonadota</taxon>
        <taxon>Betaproteobacteria</taxon>
        <taxon>Burkholderiales</taxon>
        <taxon>Alcaligenaceae</taxon>
        <taxon>Achromobacter</taxon>
    </lineage>
</organism>
<keyword evidence="6 14" id="KW-0812">Transmembrane</keyword>
<feature type="signal peptide" evidence="17">
    <location>
        <begin position="1"/>
        <end position="41"/>
    </location>
</feature>
<evidence type="ECO:0000256" key="2">
    <source>
        <dbReference type="ARBA" id="ARBA00009810"/>
    </source>
</evidence>
<keyword evidence="8" id="KW-0408">Iron</keyword>
<dbReference type="PANTHER" id="PTHR32552:SF68">
    <property type="entry name" value="FERRICHROME OUTER MEMBRANE TRANSPORTER_PHAGE RECEPTOR"/>
    <property type="match status" value="1"/>
</dbReference>
<dbReference type="Proteomes" id="UP000494111">
    <property type="component" value="Unassembled WGS sequence"/>
</dbReference>
<evidence type="ECO:0000313" key="19">
    <source>
        <dbReference type="EMBL" id="CAB3701492.1"/>
    </source>
</evidence>
<evidence type="ECO:0000256" key="15">
    <source>
        <dbReference type="RuleBase" id="RU003357"/>
    </source>
</evidence>
<dbReference type="InterPro" id="IPR012910">
    <property type="entry name" value="Plug_dom"/>
</dbReference>
<dbReference type="PANTHER" id="PTHR32552">
    <property type="entry name" value="FERRICHROME IRON RECEPTOR-RELATED"/>
    <property type="match status" value="1"/>
</dbReference>
<feature type="region of interest" description="Disordered" evidence="16">
    <location>
        <begin position="143"/>
        <end position="164"/>
    </location>
</feature>
<evidence type="ECO:0000256" key="11">
    <source>
        <dbReference type="ARBA" id="ARBA00023136"/>
    </source>
</evidence>
<keyword evidence="3 14" id="KW-0813">Transport</keyword>
<evidence type="ECO:0000256" key="4">
    <source>
        <dbReference type="ARBA" id="ARBA00022452"/>
    </source>
</evidence>
<evidence type="ECO:0000256" key="7">
    <source>
        <dbReference type="ARBA" id="ARBA00022729"/>
    </source>
</evidence>